<feature type="chain" id="PRO_5042468762" evidence="1">
    <location>
        <begin position="25"/>
        <end position="466"/>
    </location>
</feature>
<accession>A0AAJ5WSU3</accession>
<keyword evidence="1" id="KW-0732">Signal</keyword>
<evidence type="ECO:0000313" key="3">
    <source>
        <dbReference type="Proteomes" id="UP001220610"/>
    </source>
</evidence>
<name>A0AAJ5WSU3_9BACT</name>
<dbReference type="Proteomes" id="UP001220610">
    <property type="component" value="Chromosome"/>
</dbReference>
<dbReference type="EMBL" id="CP119311">
    <property type="protein sequence ID" value="WEK35042.1"/>
    <property type="molecule type" value="Genomic_DNA"/>
</dbReference>
<evidence type="ECO:0000256" key="1">
    <source>
        <dbReference type="SAM" id="SignalP"/>
    </source>
</evidence>
<dbReference type="AlphaFoldDB" id="A0AAJ5WSU3"/>
<gene>
    <name evidence="2" type="ORF">P0Y53_21345</name>
</gene>
<sequence length="466" mass="51616">MKQIKQFLASCCLLLALGWLPASAQTITFYYVAPTASITAAFGSADGSGQMPAGYSFKIITAANAATFLSVAPNRVKYVYNQLQPGTALRTQVDRVFNNSGRLVDVQYYLANDITGVAPGETDMFSKKIRDGRTYVWPAANGTVSDTPGRYTGWVMLGEFFLEEGVRKRDGGILSINEVILHETSHTQWVGHWTKWGAIDGHAITYGADGSHSAVELLGDQEAAINEGLGNFYGFTLNSVAIDSMYHEFTDAGHRYFVEGRSVLAGDALLNAVPSRREARLVDDSGRVVRYPDGRELVVFVFPWRDIPGTRLLFAESSSTAFYTMYWQHAYANRDTAFSFIGHSAHSMFNGRMKRFLTYSCNRLALKIEAYNATAAGQADASKTSSMFPFALLDLVTHFGMTDAEYKADYDRHYPDANPRAYNEYFTNHRAAVRALVAGDIGASPVRFTDALNRIKTYMQQPITIF</sequence>
<organism evidence="2 3">
    <name type="scientific">Candidatus Pseudobacter hemicellulosilyticus</name>
    <dbReference type="NCBI Taxonomy" id="3121375"/>
    <lineage>
        <taxon>Bacteria</taxon>
        <taxon>Pseudomonadati</taxon>
        <taxon>Bacteroidota</taxon>
        <taxon>Chitinophagia</taxon>
        <taxon>Chitinophagales</taxon>
        <taxon>Chitinophagaceae</taxon>
        <taxon>Pseudobacter</taxon>
    </lineage>
</organism>
<proteinExistence type="predicted"/>
<reference evidence="2" key="1">
    <citation type="submission" date="2023-03" db="EMBL/GenBank/DDBJ databases">
        <title>Andean soil-derived lignocellulolytic bacterial consortium as a source of novel taxa and putative plastic-active enzymes.</title>
        <authorList>
            <person name="Diaz-Garcia L."/>
            <person name="Chuvochina M."/>
            <person name="Feuerriegel G."/>
            <person name="Bunk B."/>
            <person name="Sproer C."/>
            <person name="Streit W.R."/>
            <person name="Rodriguez L.M."/>
            <person name="Overmann J."/>
            <person name="Jimenez D.J."/>
        </authorList>
    </citation>
    <scope>NUCLEOTIDE SEQUENCE</scope>
    <source>
        <strain evidence="2">MAG 7</strain>
    </source>
</reference>
<feature type="signal peptide" evidence="1">
    <location>
        <begin position="1"/>
        <end position="24"/>
    </location>
</feature>
<evidence type="ECO:0000313" key="2">
    <source>
        <dbReference type="EMBL" id="WEK35042.1"/>
    </source>
</evidence>
<protein>
    <submittedName>
        <fullName evidence="2">Uncharacterized protein</fullName>
    </submittedName>
</protein>